<sequence length="404" mass="40170">MSERLARPAPHAAFPNRAMLSGAALTLAVLSLALPARAEPTVTILDLPFRARALRGSGSEVAVAVATSGLLPLARPRGANPAQGDDDVPIVVVWGDGGGAALSLVDGQVATTLLGAEAVEGLAAAETPRGALPGSRRAVSGPLSVHLAGPVPALSGGPEQVASLVVRERQPVAMGGDPKPVPVVTTTLSAAPDSAFALRRPRIARFAGKPVIVAVTVAPDGGSALALFGRSEAGADAKPQAANPEEGKPTPSWVRLARGAAQATAPGGQPLKPAAIADFAGSGQPQVAAVAAPEAAGLLQLWTLEAGALRVAHEAPGYTNVSPGEGEADLSTLIEPAGPGAPELALPVSDRSALAILSLKDGIRERVRAPLPGLAAFGLAGLGRGSAARLFVGLADGRIAVVTP</sequence>
<dbReference type="EMBL" id="JBEPMM010000030">
    <property type="protein sequence ID" value="MET3695502.1"/>
    <property type="molecule type" value="Genomic_DNA"/>
</dbReference>
<evidence type="ECO:0000313" key="1">
    <source>
        <dbReference type="EMBL" id="MET3695502.1"/>
    </source>
</evidence>
<organism evidence="1 2">
    <name type="scientific">Methylobacterium goesingense</name>
    <dbReference type="NCBI Taxonomy" id="243690"/>
    <lineage>
        <taxon>Bacteria</taxon>
        <taxon>Pseudomonadati</taxon>
        <taxon>Pseudomonadota</taxon>
        <taxon>Alphaproteobacteria</taxon>
        <taxon>Hyphomicrobiales</taxon>
        <taxon>Methylobacteriaceae</taxon>
        <taxon>Methylobacterium</taxon>
    </lineage>
</organism>
<comment type="caution">
    <text evidence="1">The sequence shown here is derived from an EMBL/GenBank/DDBJ whole genome shotgun (WGS) entry which is preliminary data.</text>
</comment>
<name>A0ABV2LCB7_9HYPH</name>
<protein>
    <submittedName>
        <fullName evidence="1">Uncharacterized protein</fullName>
    </submittedName>
</protein>
<proteinExistence type="predicted"/>
<evidence type="ECO:0000313" key="2">
    <source>
        <dbReference type="Proteomes" id="UP001549145"/>
    </source>
</evidence>
<gene>
    <name evidence="1" type="ORF">ABID43_005071</name>
</gene>
<keyword evidence="2" id="KW-1185">Reference proteome</keyword>
<dbReference type="Proteomes" id="UP001549145">
    <property type="component" value="Unassembled WGS sequence"/>
</dbReference>
<accession>A0ABV2LCB7</accession>
<dbReference type="RefSeq" id="WP_238277856.1">
    <property type="nucleotide sequence ID" value="NZ_BPQL01000025.1"/>
</dbReference>
<reference evidence="1 2" key="1">
    <citation type="submission" date="2024-06" db="EMBL/GenBank/DDBJ databases">
        <title>Genomic Encyclopedia of Type Strains, Phase IV (KMG-IV): sequencing the most valuable type-strain genomes for metagenomic binning, comparative biology and taxonomic classification.</title>
        <authorList>
            <person name="Goeker M."/>
        </authorList>
    </citation>
    <scope>NUCLEOTIDE SEQUENCE [LARGE SCALE GENOMIC DNA]</scope>
    <source>
        <strain evidence="1 2">DSM 21331</strain>
    </source>
</reference>